<dbReference type="EMBL" id="WNWQ01000734">
    <property type="protein sequence ID" value="KAE9964169.1"/>
    <property type="molecule type" value="Genomic_DNA"/>
</dbReference>
<evidence type="ECO:0000313" key="2">
    <source>
        <dbReference type="EMBL" id="KAE9964169.1"/>
    </source>
</evidence>
<protein>
    <submittedName>
        <fullName evidence="2">Uncharacterized protein</fullName>
    </submittedName>
</protein>
<accession>A0A8H3U665</accession>
<proteinExistence type="predicted"/>
<gene>
    <name evidence="2" type="ORF">BLS_008582</name>
</gene>
<evidence type="ECO:0000313" key="3">
    <source>
        <dbReference type="Proteomes" id="UP000433883"/>
    </source>
</evidence>
<comment type="caution">
    <text evidence="2">The sequence shown here is derived from an EMBL/GenBank/DDBJ whole genome shotgun (WGS) entry which is preliminary data.</text>
</comment>
<organism evidence="2 3">
    <name type="scientific">Venturia inaequalis</name>
    <name type="common">Apple scab fungus</name>
    <dbReference type="NCBI Taxonomy" id="5025"/>
    <lineage>
        <taxon>Eukaryota</taxon>
        <taxon>Fungi</taxon>
        <taxon>Dikarya</taxon>
        <taxon>Ascomycota</taxon>
        <taxon>Pezizomycotina</taxon>
        <taxon>Dothideomycetes</taxon>
        <taxon>Pleosporomycetidae</taxon>
        <taxon>Venturiales</taxon>
        <taxon>Venturiaceae</taxon>
        <taxon>Venturia</taxon>
    </lineage>
</organism>
<name>A0A8H3U665_VENIN</name>
<feature type="region of interest" description="Disordered" evidence="1">
    <location>
        <begin position="125"/>
        <end position="145"/>
    </location>
</feature>
<dbReference type="AlphaFoldDB" id="A0A8H3U665"/>
<reference evidence="2 3" key="1">
    <citation type="submission" date="2019-11" db="EMBL/GenBank/DDBJ databases">
        <title>Venturia inaequalis Genome Resource.</title>
        <authorList>
            <person name="Lichtner F.J."/>
        </authorList>
    </citation>
    <scope>NUCLEOTIDE SEQUENCE [LARGE SCALE GENOMIC DNA]</scope>
    <source>
        <strain evidence="2">Bline_iso_100314</strain>
    </source>
</reference>
<sequence>MCRYYMNRYNCGHSNRILELERDCFLVDANQNSYGCCEKEEHAKHAECDVASPFDCPGCRVSGSRMDDHVLVVDIKHRTQQAAAETEKKAKETEGKALERGRVWAKFRNKQRQAMRNLNSDWREKVDSPKQMAPAVTAGKGTAGDDVAAATKIQAKPEPEPEPERSAALAYGAVTILKRS</sequence>
<evidence type="ECO:0000256" key="1">
    <source>
        <dbReference type="SAM" id="MobiDB-lite"/>
    </source>
</evidence>
<dbReference type="Proteomes" id="UP000433883">
    <property type="component" value="Unassembled WGS sequence"/>
</dbReference>